<dbReference type="Proteomes" id="UP001159042">
    <property type="component" value="Unassembled WGS sequence"/>
</dbReference>
<accession>A0AAV8VCS3</accession>
<protein>
    <recommendedName>
        <fullName evidence="4">Prolactin receptor</fullName>
    </recommendedName>
</protein>
<keyword evidence="3" id="KW-1185">Reference proteome</keyword>
<comment type="caution">
    <text evidence="2">The sequence shown here is derived from an EMBL/GenBank/DDBJ whole genome shotgun (WGS) entry which is preliminary data.</text>
</comment>
<evidence type="ECO:0000256" key="1">
    <source>
        <dbReference type="SAM" id="MobiDB-lite"/>
    </source>
</evidence>
<proteinExistence type="predicted"/>
<feature type="compositionally biased region" description="Polar residues" evidence="1">
    <location>
        <begin position="7"/>
        <end position="38"/>
    </location>
</feature>
<gene>
    <name evidence="2" type="ORF">NQ315_003276</name>
</gene>
<evidence type="ECO:0000313" key="2">
    <source>
        <dbReference type="EMBL" id="KAJ8911994.1"/>
    </source>
</evidence>
<dbReference type="EMBL" id="JANEYG010000152">
    <property type="protein sequence ID" value="KAJ8911994.1"/>
    <property type="molecule type" value="Genomic_DNA"/>
</dbReference>
<reference evidence="2 3" key="1">
    <citation type="journal article" date="2023" name="Insect Mol. Biol.">
        <title>Genome sequencing provides insights into the evolution of gene families encoding plant cell wall-degrading enzymes in longhorned beetles.</title>
        <authorList>
            <person name="Shin N.R."/>
            <person name="Okamura Y."/>
            <person name="Kirsch R."/>
            <person name="Pauchet Y."/>
        </authorList>
    </citation>
    <scope>NUCLEOTIDE SEQUENCE [LARGE SCALE GENOMIC DNA]</scope>
    <source>
        <strain evidence="2">EAD_L_NR</strain>
    </source>
</reference>
<sequence>MARSEPQLGSMTTLSPRNVRPSQSKLSSAQQATIGSELSDNRTTSEKYQRYDLYATLSAGELHPKKKKTAVIGLALIRQSQCLNKDSYPNCTEKEENENSSDWTVGEVDPILNLPQPEDPIGAGPPKGFLLCWVYPASLVASSGTLLSFVLSQPAQLTPPFWVVIWDLGKIRDNPKLVM</sequence>
<evidence type="ECO:0000313" key="3">
    <source>
        <dbReference type="Proteomes" id="UP001159042"/>
    </source>
</evidence>
<dbReference type="AlphaFoldDB" id="A0AAV8VCS3"/>
<evidence type="ECO:0008006" key="4">
    <source>
        <dbReference type="Google" id="ProtNLM"/>
    </source>
</evidence>
<organism evidence="2 3">
    <name type="scientific">Exocentrus adspersus</name>
    <dbReference type="NCBI Taxonomy" id="1586481"/>
    <lineage>
        <taxon>Eukaryota</taxon>
        <taxon>Metazoa</taxon>
        <taxon>Ecdysozoa</taxon>
        <taxon>Arthropoda</taxon>
        <taxon>Hexapoda</taxon>
        <taxon>Insecta</taxon>
        <taxon>Pterygota</taxon>
        <taxon>Neoptera</taxon>
        <taxon>Endopterygota</taxon>
        <taxon>Coleoptera</taxon>
        <taxon>Polyphaga</taxon>
        <taxon>Cucujiformia</taxon>
        <taxon>Chrysomeloidea</taxon>
        <taxon>Cerambycidae</taxon>
        <taxon>Lamiinae</taxon>
        <taxon>Acanthocinini</taxon>
        <taxon>Exocentrus</taxon>
    </lineage>
</organism>
<name>A0AAV8VCS3_9CUCU</name>
<feature type="region of interest" description="Disordered" evidence="1">
    <location>
        <begin position="1"/>
        <end position="45"/>
    </location>
</feature>